<evidence type="ECO:0000313" key="2">
    <source>
        <dbReference type="Proteomes" id="UP000290567"/>
    </source>
</evidence>
<protein>
    <submittedName>
        <fullName evidence="1">Uncharacterized protein</fullName>
    </submittedName>
</protein>
<dbReference type="Proteomes" id="UP000290567">
    <property type="component" value="Unassembled WGS sequence"/>
</dbReference>
<gene>
    <name evidence="1" type="ORF">NRIC_17980</name>
</gene>
<dbReference type="RefSeq" id="WP_146622340.1">
    <property type="nucleotide sequence ID" value="NZ_BJCC01000013.1"/>
</dbReference>
<sequence>MEQSEILEMLEAKDTKAAQASFVQLEKLCQESKAYYEYWDVFIQAVSSKRSCARGRGFKLAMVNLQWDHEDRGLRDSESLLAVLEDEKAPVVRQCLPYVTYVFRYKPDLSPMFLEKIGNLTLDKYKESMQRLIQQDVERLMQAREKPHADSN</sequence>
<organism evidence="1 2">
    <name type="scientific">Enterococcus florum</name>
    <dbReference type="NCBI Taxonomy" id="2480627"/>
    <lineage>
        <taxon>Bacteria</taxon>
        <taxon>Bacillati</taxon>
        <taxon>Bacillota</taxon>
        <taxon>Bacilli</taxon>
        <taxon>Lactobacillales</taxon>
        <taxon>Enterococcaceae</taxon>
        <taxon>Enterococcus</taxon>
    </lineage>
</organism>
<evidence type="ECO:0000313" key="1">
    <source>
        <dbReference type="EMBL" id="GCF93907.1"/>
    </source>
</evidence>
<proteinExistence type="predicted"/>
<dbReference type="EMBL" id="BJCC01000013">
    <property type="protein sequence ID" value="GCF93907.1"/>
    <property type="molecule type" value="Genomic_DNA"/>
</dbReference>
<name>A0A4P5P7G9_9ENTE</name>
<comment type="caution">
    <text evidence="1">The sequence shown here is derived from an EMBL/GenBank/DDBJ whole genome shotgun (WGS) entry which is preliminary data.</text>
</comment>
<dbReference type="AlphaFoldDB" id="A0A4P5P7G9"/>
<keyword evidence="2" id="KW-1185">Reference proteome</keyword>
<reference evidence="2" key="1">
    <citation type="submission" date="2019-02" db="EMBL/GenBank/DDBJ databases">
        <title>Draft genome sequence of Enterococcus sp. Gos25-1.</title>
        <authorList>
            <person name="Tanaka N."/>
            <person name="Shiwa Y."/>
            <person name="Fujita N."/>
        </authorList>
    </citation>
    <scope>NUCLEOTIDE SEQUENCE [LARGE SCALE GENOMIC DNA]</scope>
    <source>
        <strain evidence="2">Gos25-1</strain>
    </source>
</reference>
<dbReference type="OrthoDB" id="1951221at2"/>
<accession>A0A4P5P7G9</accession>